<evidence type="ECO:0000256" key="3">
    <source>
        <dbReference type="ARBA" id="ARBA00022692"/>
    </source>
</evidence>
<dbReference type="SUPFAM" id="SSF58038">
    <property type="entry name" value="SNARE fusion complex"/>
    <property type="match status" value="1"/>
</dbReference>
<evidence type="ECO:0000256" key="2">
    <source>
        <dbReference type="ARBA" id="ARBA00022448"/>
    </source>
</evidence>
<dbReference type="InterPro" id="IPR027027">
    <property type="entry name" value="GOSR2/Membrin/Bos1"/>
</dbReference>
<dbReference type="GO" id="GO:0031201">
    <property type="term" value="C:SNARE complex"/>
    <property type="evidence" value="ECO:0007669"/>
    <property type="project" value="TreeGrafter"/>
</dbReference>
<evidence type="ECO:0000256" key="8">
    <source>
        <dbReference type="SAM" id="Phobius"/>
    </source>
</evidence>
<accession>A0A061R654</accession>
<dbReference type="GO" id="GO:0000149">
    <property type="term" value="F:SNARE binding"/>
    <property type="evidence" value="ECO:0007669"/>
    <property type="project" value="TreeGrafter"/>
</dbReference>
<dbReference type="GO" id="GO:0005484">
    <property type="term" value="F:SNAP receptor activity"/>
    <property type="evidence" value="ECO:0007669"/>
    <property type="project" value="InterPro"/>
</dbReference>
<evidence type="ECO:0000256" key="6">
    <source>
        <dbReference type="ARBA" id="ARBA00023034"/>
    </source>
</evidence>
<evidence type="ECO:0000256" key="7">
    <source>
        <dbReference type="ARBA" id="ARBA00023136"/>
    </source>
</evidence>
<dbReference type="PANTHER" id="PTHR21230">
    <property type="entry name" value="VESICLE TRANSPORT V-SNARE PROTEIN VTI1-RELATED"/>
    <property type="match status" value="1"/>
</dbReference>
<dbReference type="GO" id="GO:0000139">
    <property type="term" value="C:Golgi membrane"/>
    <property type="evidence" value="ECO:0007669"/>
    <property type="project" value="UniProtKB-SubCell"/>
</dbReference>
<evidence type="ECO:0000313" key="9">
    <source>
        <dbReference type="EMBL" id="JAC66011.1"/>
    </source>
</evidence>
<keyword evidence="3 8" id="KW-0812">Transmembrane</keyword>
<sequence>KCTMSDLAGLHSQAKRLILSLRSGLERLEAAEAAGNTSKEMSSDMRQKLNDLTRISQQMDSTWRMQTVNEGLSKKNIWKRKVEHVTEESDNLRMALERFAGREALRSREAAERDELFRRTALGAESISEIQPDGGEDAAIQGSIANSKRALEDAFAQGAAILTDMAAQRERLKATKRKVLDVLSSVGLSDSLLRMIDRRQRLDMIIVYGGMLLTLLLLIGLWWVFKA</sequence>
<keyword evidence="4" id="KW-0653">Protein transport</keyword>
<keyword evidence="7 8" id="KW-0472">Membrane</keyword>
<protein>
    <submittedName>
        <fullName evidence="9">Golgi SNAP receptor complex member 2</fullName>
    </submittedName>
</protein>
<dbReference type="AlphaFoldDB" id="A0A061R654"/>
<reference evidence="9" key="1">
    <citation type="submission" date="2014-05" db="EMBL/GenBank/DDBJ databases">
        <title>The transcriptome of the halophilic microalga Tetraselmis sp. GSL018 isolated from the Great Salt Lake, Utah.</title>
        <authorList>
            <person name="Jinkerson R.E."/>
            <person name="D'Adamo S."/>
            <person name="Posewitz M.C."/>
        </authorList>
    </citation>
    <scope>NUCLEOTIDE SEQUENCE</scope>
    <source>
        <strain evidence="9">GSL018</strain>
    </source>
</reference>
<keyword evidence="5 8" id="KW-1133">Transmembrane helix</keyword>
<evidence type="ECO:0000256" key="4">
    <source>
        <dbReference type="ARBA" id="ARBA00022927"/>
    </source>
</evidence>
<evidence type="ECO:0000256" key="5">
    <source>
        <dbReference type="ARBA" id="ARBA00022989"/>
    </source>
</evidence>
<name>A0A061R654_9CHLO</name>
<keyword evidence="2" id="KW-0813">Transport</keyword>
<gene>
    <name evidence="9" type="primary">BOS1</name>
    <name evidence="9" type="ORF">TSPGSL018_14696</name>
    <name evidence="10" type="ORF">TSPGSL018_29204</name>
</gene>
<dbReference type="GO" id="GO:0012507">
    <property type="term" value="C:ER to Golgi transport vesicle membrane"/>
    <property type="evidence" value="ECO:0007669"/>
    <property type="project" value="TreeGrafter"/>
</dbReference>
<organism evidence="9">
    <name type="scientific">Tetraselmis sp. GSL018</name>
    <dbReference type="NCBI Taxonomy" id="582737"/>
    <lineage>
        <taxon>Eukaryota</taxon>
        <taxon>Viridiplantae</taxon>
        <taxon>Chlorophyta</taxon>
        <taxon>core chlorophytes</taxon>
        <taxon>Chlorodendrophyceae</taxon>
        <taxon>Chlorodendrales</taxon>
        <taxon>Chlorodendraceae</taxon>
        <taxon>Tetraselmis</taxon>
    </lineage>
</organism>
<feature type="non-terminal residue" evidence="9">
    <location>
        <position position="1"/>
    </location>
</feature>
<evidence type="ECO:0000256" key="1">
    <source>
        <dbReference type="ARBA" id="ARBA00004409"/>
    </source>
</evidence>
<keyword evidence="6" id="KW-0333">Golgi apparatus</keyword>
<dbReference type="Gene3D" id="1.20.5.110">
    <property type="match status" value="1"/>
</dbReference>
<dbReference type="GO" id="GO:0015031">
    <property type="term" value="P:protein transport"/>
    <property type="evidence" value="ECO:0007669"/>
    <property type="project" value="UniProtKB-KW"/>
</dbReference>
<dbReference type="Pfam" id="PF12352">
    <property type="entry name" value="V-SNARE_C"/>
    <property type="match status" value="1"/>
</dbReference>
<keyword evidence="9" id="KW-0675">Receptor</keyword>
<dbReference type="GO" id="GO:0005789">
    <property type="term" value="C:endoplasmic reticulum membrane"/>
    <property type="evidence" value="ECO:0007669"/>
    <property type="project" value="TreeGrafter"/>
</dbReference>
<dbReference type="GO" id="GO:0006906">
    <property type="term" value="P:vesicle fusion"/>
    <property type="evidence" value="ECO:0007669"/>
    <property type="project" value="TreeGrafter"/>
</dbReference>
<feature type="transmembrane region" description="Helical" evidence="8">
    <location>
        <begin position="205"/>
        <end position="225"/>
    </location>
</feature>
<dbReference type="PIRSF" id="PIRSF028865">
    <property type="entry name" value="Membrin-2"/>
    <property type="match status" value="1"/>
</dbReference>
<dbReference type="EMBL" id="GBEZ01012597">
    <property type="protein sequence ID" value="JAC73304.1"/>
    <property type="molecule type" value="Transcribed_RNA"/>
</dbReference>
<evidence type="ECO:0000313" key="10">
    <source>
        <dbReference type="EMBL" id="JAC73304.1"/>
    </source>
</evidence>
<comment type="subcellular location">
    <subcellularLocation>
        <location evidence="1">Golgi apparatus membrane</location>
        <topology evidence="1">Single-pass type IV membrane protein</topology>
    </subcellularLocation>
</comment>
<dbReference type="EMBL" id="GBEZ01020677">
    <property type="protein sequence ID" value="JAC66011.1"/>
    <property type="molecule type" value="Transcribed_RNA"/>
</dbReference>
<dbReference type="PANTHER" id="PTHR21230:SF1">
    <property type="entry name" value="GOLGI SNAP RECEPTOR COMPLEX MEMBER 2"/>
    <property type="match status" value="1"/>
</dbReference>
<dbReference type="GO" id="GO:0031902">
    <property type="term" value="C:late endosome membrane"/>
    <property type="evidence" value="ECO:0007669"/>
    <property type="project" value="TreeGrafter"/>
</dbReference>
<proteinExistence type="predicted"/>